<reference evidence="1" key="1">
    <citation type="submission" date="2014-09" db="EMBL/GenBank/DDBJ databases">
        <authorList>
            <person name="Magalhaes I.L.F."/>
            <person name="Oliveira U."/>
            <person name="Santos F.R."/>
            <person name="Vidigal T.H.D.A."/>
            <person name="Brescovit A.D."/>
            <person name="Santos A.J."/>
        </authorList>
    </citation>
    <scope>NUCLEOTIDE SEQUENCE</scope>
    <source>
        <tissue evidence="1">Shoot tissue taken approximately 20 cm above the soil surface</tissue>
    </source>
</reference>
<reference evidence="1" key="2">
    <citation type="journal article" date="2015" name="Data Brief">
        <title>Shoot transcriptome of the giant reed, Arundo donax.</title>
        <authorList>
            <person name="Barrero R.A."/>
            <person name="Guerrero F.D."/>
            <person name="Moolhuijzen P."/>
            <person name="Goolsby J.A."/>
            <person name="Tidwell J."/>
            <person name="Bellgard S.E."/>
            <person name="Bellgard M.I."/>
        </authorList>
    </citation>
    <scope>NUCLEOTIDE SEQUENCE</scope>
    <source>
        <tissue evidence="1">Shoot tissue taken approximately 20 cm above the soil surface</tissue>
    </source>
</reference>
<protein>
    <submittedName>
        <fullName evidence="1">Uncharacterized protein</fullName>
    </submittedName>
</protein>
<dbReference type="EMBL" id="GBRH01163960">
    <property type="protein sequence ID" value="JAE33936.1"/>
    <property type="molecule type" value="Transcribed_RNA"/>
</dbReference>
<accession>A0A0A9HGE9</accession>
<name>A0A0A9HGE9_ARUDO</name>
<proteinExistence type="predicted"/>
<evidence type="ECO:0000313" key="1">
    <source>
        <dbReference type="EMBL" id="JAE33936.1"/>
    </source>
</evidence>
<organism evidence="1">
    <name type="scientific">Arundo donax</name>
    <name type="common">Giant reed</name>
    <name type="synonym">Donax arundinaceus</name>
    <dbReference type="NCBI Taxonomy" id="35708"/>
    <lineage>
        <taxon>Eukaryota</taxon>
        <taxon>Viridiplantae</taxon>
        <taxon>Streptophyta</taxon>
        <taxon>Embryophyta</taxon>
        <taxon>Tracheophyta</taxon>
        <taxon>Spermatophyta</taxon>
        <taxon>Magnoliopsida</taxon>
        <taxon>Liliopsida</taxon>
        <taxon>Poales</taxon>
        <taxon>Poaceae</taxon>
        <taxon>PACMAD clade</taxon>
        <taxon>Arundinoideae</taxon>
        <taxon>Arundineae</taxon>
        <taxon>Arundo</taxon>
    </lineage>
</organism>
<sequence>MAMARDAALRTPPRSPLDQVVAMVAPGANQNSTM</sequence>
<dbReference type="AlphaFoldDB" id="A0A0A9HGE9"/>